<evidence type="ECO:0000256" key="9">
    <source>
        <dbReference type="ARBA" id="ARBA00045951"/>
    </source>
</evidence>
<evidence type="ECO:0000256" key="5">
    <source>
        <dbReference type="ARBA" id="ARBA00022691"/>
    </source>
</evidence>
<keyword evidence="7 11" id="KW-0496">Mitochondrion</keyword>
<dbReference type="PROSITE" id="PS51684">
    <property type="entry name" value="SAM_MT_TRM5_TYW2"/>
    <property type="match status" value="1"/>
</dbReference>
<evidence type="ECO:0000256" key="6">
    <source>
        <dbReference type="ARBA" id="ARBA00022694"/>
    </source>
</evidence>
<dbReference type="InterPro" id="IPR030382">
    <property type="entry name" value="MeTrfase_TRM5/TYW2"/>
</dbReference>
<feature type="binding site" evidence="11">
    <location>
        <position position="222"/>
    </location>
    <ligand>
        <name>S-adenosyl-L-methionine</name>
        <dbReference type="ChEBI" id="CHEBI:59789"/>
    </ligand>
</feature>
<evidence type="ECO:0000256" key="2">
    <source>
        <dbReference type="ARBA" id="ARBA00022490"/>
    </source>
</evidence>
<dbReference type="GO" id="GO:0005759">
    <property type="term" value="C:mitochondrial matrix"/>
    <property type="evidence" value="ECO:0007669"/>
    <property type="project" value="UniProtKB-SubCell"/>
</dbReference>
<dbReference type="CDD" id="cd02440">
    <property type="entry name" value="AdoMet_MTases"/>
    <property type="match status" value="1"/>
</dbReference>
<feature type="domain" description="SAM-dependent methyltransferase TRM5/TYW2-type" evidence="13">
    <location>
        <begin position="133"/>
        <end position="417"/>
    </location>
</feature>
<accession>A0AAN9Y4E9</accession>
<keyword evidence="2 11" id="KW-0963">Cytoplasm</keyword>
<dbReference type="Gene3D" id="3.30.300.110">
    <property type="entry name" value="Met-10+ protein-like domains"/>
    <property type="match status" value="1"/>
</dbReference>
<dbReference type="EMBL" id="JBBCAQ010000023">
    <property type="protein sequence ID" value="KAK7588109.1"/>
    <property type="molecule type" value="Genomic_DNA"/>
</dbReference>
<comment type="caution">
    <text evidence="11">Lacks conserved residue(s) required for the propagation of feature annotation.</text>
</comment>
<feature type="binding site" evidence="11">
    <location>
        <begin position="260"/>
        <end position="261"/>
    </location>
    <ligand>
        <name>S-adenosyl-L-methionine</name>
        <dbReference type="ChEBI" id="CHEBI:59789"/>
    </ligand>
</feature>
<dbReference type="GO" id="GO:0052906">
    <property type="term" value="F:tRNA (guanine(37)-N1)-methyltransferase activity"/>
    <property type="evidence" value="ECO:0007669"/>
    <property type="project" value="UniProtKB-UniRule"/>
</dbReference>
<reference evidence="14 15" key="1">
    <citation type="submission" date="2024-03" db="EMBL/GenBank/DDBJ databases">
        <title>Adaptation during the transition from Ophiocordyceps entomopathogen to insect associate is accompanied by gene loss and intensified selection.</title>
        <authorList>
            <person name="Ward C.M."/>
            <person name="Onetto C.A."/>
            <person name="Borneman A.R."/>
        </authorList>
    </citation>
    <scope>NUCLEOTIDE SEQUENCE [LARGE SCALE GENOMIC DNA]</scope>
    <source>
        <strain evidence="14">AWRI1</strain>
        <tissue evidence="14">Single Adult Female</tissue>
    </source>
</reference>
<proteinExistence type="inferred from homology"/>
<protein>
    <recommendedName>
        <fullName evidence="11">tRNA (guanine(37)-N1)-methyltransferase</fullName>
        <ecNumber evidence="11">2.1.1.228</ecNumber>
    </recommendedName>
    <alternativeName>
        <fullName evidence="11">M1G-methyltransferase</fullName>
    </alternativeName>
    <alternativeName>
        <fullName evidence="11">tRNA [GM37] methyltransferase</fullName>
    </alternativeName>
    <alternativeName>
        <fullName evidence="11">tRNA methyltransferase 5 homolog</fullName>
    </alternativeName>
</protein>
<dbReference type="Gene3D" id="3.40.50.150">
    <property type="entry name" value="Vaccinia Virus protein VP39"/>
    <property type="match status" value="1"/>
</dbReference>
<dbReference type="Pfam" id="PF25133">
    <property type="entry name" value="TYW2_N_2"/>
    <property type="match status" value="1"/>
</dbReference>
<dbReference type="HAMAP" id="MF_03152">
    <property type="entry name" value="TRM5"/>
    <property type="match status" value="1"/>
</dbReference>
<keyword evidence="4 11" id="KW-0808">Transferase</keyword>
<evidence type="ECO:0000256" key="11">
    <source>
        <dbReference type="HAMAP-Rule" id="MF_03152"/>
    </source>
</evidence>
<evidence type="ECO:0000259" key="13">
    <source>
        <dbReference type="PROSITE" id="PS51684"/>
    </source>
</evidence>
<evidence type="ECO:0000256" key="8">
    <source>
        <dbReference type="ARBA" id="ARBA00023242"/>
    </source>
</evidence>
<keyword evidence="8 11" id="KW-0539">Nucleus</keyword>
<comment type="similarity">
    <text evidence="11">Belongs to the TRM5 / TYW2 family.</text>
</comment>
<comment type="function">
    <text evidence="9">Involved in mitochondrial tRNA methylation. Specifically methylates the N1 position of guanosine-37 in various tRNAs. Methylation is not dependent on the nature of the nucleoside 5' of the target nucleoside. This is the first step in the biosynthesis of wybutosine (yW), a modified base adjacent to the anticodon of tRNAs and required for accurate decoding.</text>
</comment>
<evidence type="ECO:0000256" key="3">
    <source>
        <dbReference type="ARBA" id="ARBA00022603"/>
    </source>
</evidence>
<evidence type="ECO:0000256" key="1">
    <source>
        <dbReference type="ARBA" id="ARBA00009775"/>
    </source>
</evidence>
<dbReference type="Pfam" id="PF02475">
    <property type="entry name" value="TRM5-TYW2_MTfase"/>
    <property type="match status" value="1"/>
</dbReference>
<comment type="function">
    <text evidence="11">Specifically methylates the N1 position of guanosine-37 in various cytoplasmic and mitochondrial tRNAs. Methylation is not dependent on the nature of the nucleoside 5' of the target nucleoside. This is the first step in the biosynthesis of wybutosine (yW), a modified base adjacent to the anticodon of tRNAs and required for accurate decoding.</text>
</comment>
<comment type="subunit">
    <text evidence="11">Monomer.</text>
</comment>
<comment type="subcellular location">
    <subcellularLocation>
        <location evidence="11">Mitochondrion matrix</location>
    </subcellularLocation>
    <subcellularLocation>
        <location evidence="11">Nucleus</location>
    </subcellularLocation>
    <subcellularLocation>
        <location evidence="11">Cytoplasm</location>
    </subcellularLocation>
    <text evidence="11">Predominantly in the mitochondria and in the nucleus.</text>
</comment>
<dbReference type="InterPro" id="IPR025792">
    <property type="entry name" value="tRNA_Gua_MeTrfase_euk"/>
</dbReference>
<dbReference type="InterPro" id="IPR056744">
    <property type="entry name" value="TRM5/TYW2-like_N"/>
</dbReference>
<comment type="caution">
    <text evidence="14">The sequence shown here is derived from an EMBL/GenBank/DDBJ whole genome shotgun (WGS) entry which is preliminary data.</text>
</comment>
<dbReference type="InterPro" id="IPR056743">
    <property type="entry name" value="TRM5-TYW2-like_MTfase"/>
</dbReference>
<evidence type="ECO:0000313" key="14">
    <source>
        <dbReference type="EMBL" id="KAK7588109.1"/>
    </source>
</evidence>
<sequence>MTQSPLSPPECVRGMTTLDRSKFTKVIRVPVLKIGEMSMSFVMVALKSYLLKIEKFKPIQPDEGDVKQKVIFLNPDQVSGFESFGEEVRKVLLDYDITDASLEYRPITLTYDSWKCHDIIAAILPAELKFSGFSVIGTIIHVNLKEQLSAYKDVIGQVLLEKMKNCKSVVRKVKRIENTFRNLEVEVLTGDSNLQTAVKENGCQFELNFRDVYWNPRLHDEHARILKKMNAGDVLYDVFCGIGPFAIPAARNGCEVLANDLNPECIKWLRRNMTVNKVTADRLQVFNKSGETFIRDDVRVDLLKRVTDPKHRASRFHITMNLPDTAHTFLRSFVGLFDDHEVSLFTASRLPIVHLYCFVKENKDASGQLQKGHAEAQAKELVETALGIRLPRTAEVFNVRNVAPNKDMVRVSFVLPKEVLQDSQPKAKRGHDETNVTEVKELKIEHMECDSSTPPDAVDDVLPPTKRSKSA</sequence>
<dbReference type="FunFam" id="3.30.300.110:FF:000001">
    <property type="entry name" value="tRNA (guanine(37)-N1)-methyltransferase"/>
    <property type="match status" value="1"/>
</dbReference>
<dbReference type="GO" id="GO:0005634">
    <property type="term" value="C:nucleus"/>
    <property type="evidence" value="ECO:0007669"/>
    <property type="project" value="UniProtKB-SubCell"/>
</dbReference>
<keyword evidence="3 11" id="KW-0489">Methyltransferase</keyword>
<name>A0AAN9Y4E9_9HEMI</name>
<evidence type="ECO:0000313" key="15">
    <source>
        <dbReference type="Proteomes" id="UP001367676"/>
    </source>
</evidence>
<dbReference type="PANTHER" id="PTHR23245">
    <property type="entry name" value="TRNA METHYLTRANSFERASE"/>
    <property type="match status" value="1"/>
</dbReference>
<dbReference type="AlphaFoldDB" id="A0AAN9Y4E9"/>
<gene>
    <name evidence="14" type="ORF">V9T40_005354</name>
</gene>
<dbReference type="EC" id="2.1.1.228" evidence="11"/>
<evidence type="ECO:0000256" key="12">
    <source>
        <dbReference type="SAM" id="MobiDB-lite"/>
    </source>
</evidence>
<comment type="similarity">
    <text evidence="1">Belongs to the class I-like SAM-binding methyltransferase superfamily. TRM5/TYW2 family.</text>
</comment>
<dbReference type="InterPro" id="IPR029063">
    <property type="entry name" value="SAM-dependent_MTases_sf"/>
</dbReference>
<feature type="region of interest" description="Disordered" evidence="12">
    <location>
        <begin position="446"/>
        <end position="471"/>
    </location>
</feature>
<comment type="catalytic activity">
    <reaction evidence="10 11">
        <text>guanosine(37) in tRNA + S-adenosyl-L-methionine = N(1)-methylguanosine(37) in tRNA + S-adenosyl-L-homocysteine + H(+)</text>
        <dbReference type="Rhea" id="RHEA:36899"/>
        <dbReference type="Rhea" id="RHEA-COMP:10145"/>
        <dbReference type="Rhea" id="RHEA-COMP:10147"/>
        <dbReference type="ChEBI" id="CHEBI:15378"/>
        <dbReference type="ChEBI" id="CHEBI:57856"/>
        <dbReference type="ChEBI" id="CHEBI:59789"/>
        <dbReference type="ChEBI" id="CHEBI:73542"/>
        <dbReference type="ChEBI" id="CHEBI:74269"/>
        <dbReference type="EC" id="2.1.1.228"/>
    </reaction>
</comment>
<feature type="binding site" evidence="11">
    <location>
        <position position="321"/>
    </location>
    <ligand>
        <name>S-adenosyl-L-methionine</name>
        <dbReference type="ChEBI" id="CHEBI:59789"/>
    </ligand>
</feature>
<dbReference type="GO" id="GO:0070901">
    <property type="term" value="P:mitochondrial tRNA methylation"/>
    <property type="evidence" value="ECO:0007669"/>
    <property type="project" value="TreeGrafter"/>
</dbReference>
<evidence type="ECO:0000256" key="7">
    <source>
        <dbReference type="ARBA" id="ARBA00023128"/>
    </source>
</evidence>
<dbReference type="Proteomes" id="UP001367676">
    <property type="component" value="Unassembled WGS sequence"/>
</dbReference>
<organism evidence="14 15">
    <name type="scientific">Parthenolecanium corni</name>
    <dbReference type="NCBI Taxonomy" id="536013"/>
    <lineage>
        <taxon>Eukaryota</taxon>
        <taxon>Metazoa</taxon>
        <taxon>Ecdysozoa</taxon>
        <taxon>Arthropoda</taxon>
        <taxon>Hexapoda</taxon>
        <taxon>Insecta</taxon>
        <taxon>Pterygota</taxon>
        <taxon>Neoptera</taxon>
        <taxon>Paraneoptera</taxon>
        <taxon>Hemiptera</taxon>
        <taxon>Sternorrhyncha</taxon>
        <taxon>Coccoidea</taxon>
        <taxon>Coccidae</taxon>
        <taxon>Parthenolecanium</taxon>
    </lineage>
</organism>
<keyword evidence="15" id="KW-1185">Reference proteome</keyword>
<dbReference type="SUPFAM" id="SSF53335">
    <property type="entry name" value="S-adenosyl-L-methionine-dependent methyltransferases"/>
    <property type="match status" value="1"/>
</dbReference>
<dbReference type="PANTHER" id="PTHR23245:SF36">
    <property type="entry name" value="TRNA (GUANINE(37)-N1)-METHYLTRANSFERASE"/>
    <property type="match status" value="1"/>
</dbReference>
<keyword evidence="6 11" id="KW-0819">tRNA processing</keyword>
<evidence type="ECO:0000256" key="10">
    <source>
        <dbReference type="ARBA" id="ARBA00047783"/>
    </source>
</evidence>
<keyword evidence="5 11" id="KW-0949">S-adenosyl-L-methionine</keyword>
<dbReference type="GO" id="GO:0002939">
    <property type="term" value="P:tRNA N1-guanine methylation"/>
    <property type="evidence" value="ECO:0007669"/>
    <property type="project" value="TreeGrafter"/>
</dbReference>
<evidence type="ECO:0000256" key="4">
    <source>
        <dbReference type="ARBA" id="ARBA00022679"/>
    </source>
</evidence>